<name>Q1V124_PELU1</name>
<evidence type="ECO:0000313" key="2">
    <source>
        <dbReference type="Proteomes" id="UP000005306"/>
    </source>
</evidence>
<dbReference type="EMBL" id="AAPV01000001">
    <property type="protein sequence ID" value="EAS85054.1"/>
    <property type="molecule type" value="Genomic_DNA"/>
</dbReference>
<gene>
    <name evidence="1" type="ORF">PU1002_05016</name>
</gene>
<organism evidence="1 2">
    <name type="scientific">Pelagibacter ubique (strain HTCC1002)</name>
    <dbReference type="NCBI Taxonomy" id="314261"/>
    <lineage>
        <taxon>Bacteria</taxon>
        <taxon>Pseudomonadati</taxon>
        <taxon>Pseudomonadota</taxon>
        <taxon>Alphaproteobacteria</taxon>
        <taxon>Candidatus Pelagibacterales</taxon>
        <taxon>Candidatus Pelagibacteraceae</taxon>
        <taxon>Candidatus Pelagibacter</taxon>
    </lineage>
</organism>
<reference evidence="1 2" key="1">
    <citation type="submission" date="2006-04" db="EMBL/GenBank/DDBJ databases">
        <authorList>
            <person name="Giovannoni S.J."/>
            <person name="Cho J.-C."/>
            <person name="Ferriera S."/>
            <person name="Johnson J."/>
            <person name="Kravitz S."/>
            <person name="Halpern A."/>
            <person name="Remington K."/>
            <person name="Beeson K."/>
            <person name="Tran B."/>
            <person name="Rogers Y.-H."/>
            <person name="Friedman R."/>
            <person name="Venter J.C."/>
        </authorList>
    </citation>
    <scope>NUCLEOTIDE SEQUENCE [LARGE SCALE GENOMIC DNA]</scope>
    <source>
        <strain evidence="1 2">HTCC1002</strain>
    </source>
</reference>
<dbReference type="Proteomes" id="UP000005306">
    <property type="component" value="Unassembled WGS sequence"/>
</dbReference>
<dbReference type="AlphaFoldDB" id="Q1V124"/>
<dbReference type="HOGENOM" id="CLU_1812267_0_0_5"/>
<proteinExistence type="predicted"/>
<accession>Q1V124</accession>
<sequence length="142" mass="17040">MVYSKIILLNKIDMKYFFILFILFLPFNSFTEEKKLEHFCKMDTKFYETDKNEWSQKTIDYDFYISNNDEIKIFDKDVKRYLFSLEIILNNEKALVGHFLNEKMINTFTFNKITRYAKYSNTYYNKQGGGQIGVGVCFPKTV</sequence>
<protein>
    <submittedName>
        <fullName evidence="1">Uncharacterized protein</fullName>
    </submittedName>
</protein>
<evidence type="ECO:0000313" key="1">
    <source>
        <dbReference type="EMBL" id="EAS85054.1"/>
    </source>
</evidence>
<comment type="caution">
    <text evidence="1">The sequence shown here is derived from an EMBL/GenBank/DDBJ whole genome shotgun (WGS) entry which is preliminary data.</text>
</comment>